<proteinExistence type="inferred from homology"/>
<sequence>MKIRIIAKASLALGLVTTGASIVTTQSANAEVASALKAGQLAKISVSPSAITTTTQAVNAEQNHTANTEQASKSNTENVSTSLSTKTEQALKSNIQKSTTSPSTKAKATQPTPSVTTPPSPNAQPQSTQPTPSVTTPPSSSVETPQPQSPTTKQAQKEINPKFKGLRSYYTKPSLEFKNELGIIIKKWTTIRFMNIVPDYFIYKIALVGKDDKKYGEGVHRHVDVFIVLEQNKYGVDKYSVGGITKANRKKVDYNARIKITKEDKKGTISHDVSEYKITKEEISLKELDFKLRKQLIEQHNLYGNIGSGTIVIKMKNGGKYTFELHKKLQQHRMADVIDGTNIDRIEVNLTSS</sequence>
<dbReference type="RefSeq" id="WP_155977908.1">
    <property type="nucleotide sequence ID" value="NZ_AP019712.1"/>
</dbReference>
<dbReference type="Gene3D" id="3.10.20.120">
    <property type="match status" value="1"/>
</dbReference>
<dbReference type="InterPro" id="IPR008375">
    <property type="entry name" value="Staph_exotoxin"/>
</dbReference>
<organism evidence="6">
    <name type="scientific">Staphylococcus aureus</name>
    <dbReference type="NCBI Taxonomy" id="1280"/>
    <lineage>
        <taxon>Bacteria</taxon>
        <taxon>Bacillati</taxon>
        <taxon>Bacillota</taxon>
        <taxon>Bacilli</taxon>
        <taxon>Bacillales</taxon>
        <taxon>Staphylococcaceae</taxon>
        <taxon>Staphylococcus</taxon>
    </lineage>
</organism>
<dbReference type="PRINTS" id="PR01800">
    <property type="entry name" value="STAPHEXOTOXN"/>
</dbReference>
<accession>A0A5S9C5E6</accession>
<dbReference type="InterPro" id="IPR006123">
    <property type="entry name" value="Toxin_b-grasp_Staph/Strep"/>
</dbReference>
<dbReference type="Gene3D" id="2.40.50.110">
    <property type="match status" value="1"/>
</dbReference>
<dbReference type="Pfam" id="PF09199">
    <property type="entry name" value="SSL_OB"/>
    <property type="match status" value="1"/>
</dbReference>
<dbReference type="InterPro" id="IPR016091">
    <property type="entry name" value="SuperAg_toxin_C"/>
</dbReference>
<evidence type="ECO:0000256" key="1">
    <source>
        <dbReference type="ARBA" id="ARBA00008401"/>
    </source>
</evidence>
<feature type="domain" description="Staphylococcal/Streptococcal toxin beta-grasp" evidence="4">
    <location>
        <begin position="257"/>
        <end position="350"/>
    </location>
</feature>
<feature type="domain" description="Staphylococcal superantigen-like OB-fold" evidence="5">
    <location>
        <begin position="165"/>
        <end position="248"/>
    </location>
</feature>
<evidence type="ECO:0008006" key="7">
    <source>
        <dbReference type="Google" id="ProtNLM"/>
    </source>
</evidence>
<dbReference type="SUPFAM" id="SSF54334">
    <property type="entry name" value="Superantigen toxins, C-terminal domain"/>
    <property type="match status" value="1"/>
</dbReference>
<feature type="region of interest" description="Disordered" evidence="2">
    <location>
        <begin position="61"/>
        <end position="160"/>
    </location>
</feature>
<dbReference type="SUPFAM" id="SSF50203">
    <property type="entry name" value="Bacterial enterotoxins"/>
    <property type="match status" value="1"/>
</dbReference>
<dbReference type="EMBL" id="AP019713">
    <property type="protein sequence ID" value="BBK66512.1"/>
    <property type="molecule type" value="Genomic_DNA"/>
</dbReference>
<reference evidence="6" key="1">
    <citation type="submission" date="2019-06" db="EMBL/GenBank/DDBJ databases">
        <title>A novel staphylococcal enterotoxin, SE02, involved in a staphylococcal food poisoning outbreak that occurred in Tokyo in 2004.</title>
        <authorList>
            <person name="Suzuki Y."/>
            <person name="Kubota H."/>
            <person name="Kato R."/>
            <person name="Sadamasu K."/>
        </authorList>
    </citation>
    <scope>NUCLEOTIDE SEQUENCE</scope>
    <source>
        <strain evidence="6">Tokyo12482</strain>
    </source>
</reference>
<evidence type="ECO:0000259" key="4">
    <source>
        <dbReference type="Pfam" id="PF02876"/>
    </source>
</evidence>
<dbReference type="AlphaFoldDB" id="A0A5S9C5E6"/>
<feature type="signal peptide" evidence="3">
    <location>
        <begin position="1"/>
        <end position="30"/>
    </location>
</feature>
<evidence type="ECO:0000256" key="2">
    <source>
        <dbReference type="SAM" id="MobiDB-lite"/>
    </source>
</evidence>
<dbReference type="PRINTS" id="PR01898">
    <property type="entry name" value="SAGSUPRFAMLY"/>
</dbReference>
<dbReference type="Pfam" id="PF02876">
    <property type="entry name" value="Stap_Strp_tox_C"/>
    <property type="match status" value="1"/>
</dbReference>
<dbReference type="GO" id="GO:0005576">
    <property type="term" value="C:extracellular region"/>
    <property type="evidence" value="ECO:0007669"/>
    <property type="project" value="InterPro"/>
</dbReference>
<dbReference type="InterPro" id="IPR008992">
    <property type="entry name" value="Enterotoxin"/>
</dbReference>
<evidence type="ECO:0000313" key="6">
    <source>
        <dbReference type="EMBL" id="BBK66512.1"/>
    </source>
</evidence>
<dbReference type="NCBIfam" id="NF009873">
    <property type="entry name" value="PRK13335.1"/>
    <property type="match status" value="1"/>
</dbReference>
<name>A0A5S9C5E6_STAAU</name>
<feature type="compositionally biased region" description="Low complexity" evidence="2">
    <location>
        <begin position="123"/>
        <end position="152"/>
    </location>
</feature>
<dbReference type="PROSITE" id="PS00278">
    <property type="entry name" value="STAPH_STREP_TOXIN_2"/>
    <property type="match status" value="1"/>
</dbReference>
<feature type="compositionally biased region" description="Polar residues" evidence="2">
    <location>
        <begin position="61"/>
        <end position="96"/>
    </location>
</feature>
<protein>
    <recommendedName>
        <fullName evidence="7">Superantigen-like protein SSL3</fullName>
    </recommendedName>
</protein>
<evidence type="ECO:0000256" key="3">
    <source>
        <dbReference type="SAM" id="SignalP"/>
    </source>
</evidence>
<evidence type="ECO:0000259" key="5">
    <source>
        <dbReference type="Pfam" id="PF09199"/>
    </source>
</evidence>
<keyword evidence="3" id="KW-0732">Signal</keyword>
<dbReference type="InterPro" id="IPR006126">
    <property type="entry name" value="Staph/Strept_toxin_CS"/>
</dbReference>
<gene>
    <name evidence="6" type="ORF">TMSFP482_03680</name>
</gene>
<feature type="compositionally biased region" description="Low complexity" evidence="2">
    <location>
        <begin position="97"/>
        <end position="115"/>
    </location>
</feature>
<feature type="chain" id="PRO_5024905855" description="Superantigen-like protein SSL3" evidence="3">
    <location>
        <begin position="31"/>
        <end position="353"/>
    </location>
</feature>
<dbReference type="InterPro" id="IPR015282">
    <property type="entry name" value="SSL_OB"/>
</dbReference>
<comment type="similarity">
    <text evidence="1">Belongs to the staphylococcal/streptococcal toxin family.</text>
</comment>
<dbReference type="InterPro" id="IPR013307">
    <property type="entry name" value="Superantigen_bac"/>
</dbReference>